<reference evidence="1 2" key="1">
    <citation type="journal article" date="2013" name="Antonie Van Leeuwenhoek">
        <title>Dongia rigui sp. nov., isolated from freshwater of a large wetland in Korea.</title>
        <authorList>
            <person name="Baik K.S."/>
            <person name="Hwang Y.M."/>
            <person name="Choi J.S."/>
            <person name="Kwon J."/>
            <person name="Seong C.N."/>
        </authorList>
    </citation>
    <scope>NUCLEOTIDE SEQUENCE [LARGE SCALE GENOMIC DNA]</scope>
    <source>
        <strain evidence="1 2">04SU4-P</strain>
    </source>
</reference>
<comment type="caution">
    <text evidence="1">The sequence shown here is derived from an EMBL/GenBank/DDBJ whole genome shotgun (WGS) entry which is preliminary data.</text>
</comment>
<evidence type="ECO:0000313" key="1">
    <source>
        <dbReference type="EMBL" id="MDY0871119.1"/>
    </source>
</evidence>
<dbReference type="Proteomes" id="UP001271769">
    <property type="component" value="Unassembled WGS sequence"/>
</dbReference>
<proteinExistence type="predicted"/>
<evidence type="ECO:0000313" key="2">
    <source>
        <dbReference type="Proteomes" id="UP001271769"/>
    </source>
</evidence>
<dbReference type="RefSeq" id="WP_320499486.1">
    <property type="nucleotide sequence ID" value="NZ_JAXCLX010000001.1"/>
</dbReference>
<dbReference type="EMBL" id="JAXCLX010000001">
    <property type="protein sequence ID" value="MDY0871119.1"/>
    <property type="molecule type" value="Genomic_DNA"/>
</dbReference>
<protein>
    <submittedName>
        <fullName evidence="1">PAS domain-containing protein</fullName>
    </submittedName>
</protein>
<sequence>MFDRGDIRSASVLAGYDYWLGKQRALGDPDMLPARRDLDPVLDVPRLLPHLMLMDVQHDPLDFRYRLVGSALRRHMAEDWTGRYLSDIPFQRQGSTVWDNNLRVLKERRPLLARPPYIGPHKDFLFVESVILPLAADGQSVDMLLFAVDFIGSAAMAAKSAR</sequence>
<organism evidence="1 2">
    <name type="scientific">Dongia rigui</name>
    <dbReference type="NCBI Taxonomy" id="940149"/>
    <lineage>
        <taxon>Bacteria</taxon>
        <taxon>Pseudomonadati</taxon>
        <taxon>Pseudomonadota</taxon>
        <taxon>Alphaproteobacteria</taxon>
        <taxon>Rhodospirillales</taxon>
        <taxon>Dongiaceae</taxon>
        <taxon>Dongia</taxon>
    </lineage>
</organism>
<dbReference type="InterPro" id="IPR009922">
    <property type="entry name" value="DUF1457"/>
</dbReference>
<gene>
    <name evidence="1" type="ORF">SMD31_04275</name>
</gene>
<keyword evidence="2" id="KW-1185">Reference proteome</keyword>
<accession>A0ABU5DUZ7</accession>
<dbReference type="Pfam" id="PF07310">
    <property type="entry name" value="PAS_5"/>
    <property type="match status" value="1"/>
</dbReference>
<name>A0ABU5DUZ7_9PROT</name>